<feature type="transmembrane region" description="Helical" evidence="1">
    <location>
        <begin position="897"/>
        <end position="917"/>
    </location>
</feature>
<dbReference type="STRING" id="443152.MDG893_04382"/>
<dbReference type="GO" id="GO:0042910">
    <property type="term" value="F:xenobiotic transmembrane transporter activity"/>
    <property type="evidence" value="ECO:0007669"/>
    <property type="project" value="TreeGrafter"/>
</dbReference>
<keyword evidence="1" id="KW-1133">Transmembrane helix</keyword>
<evidence type="ECO:0000313" key="2">
    <source>
        <dbReference type="EMBL" id="EDM48396.1"/>
    </source>
</evidence>
<dbReference type="Gene3D" id="1.20.1640.10">
    <property type="entry name" value="Multidrug efflux transporter AcrB transmembrane domain"/>
    <property type="match status" value="2"/>
</dbReference>
<keyword evidence="1" id="KW-0812">Transmembrane</keyword>
<feature type="transmembrane region" description="Helical" evidence="1">
    <location>
        <begin position="386"/>
        <end position="410"/>
    </location>
</feature>
<dbReference type="PANTHER" id="PTHR32063">
    <property type="match status" value="1"/>
</dbReference>
<dbReference type="SUPFAM" id="SSF82866">
    <property type="entry name" value="Multidrug efflux transporter AcrB transmembrane domain"/>
    <property type="match status" value="2"/>
</dbReference>
<dbReference type="InterPro" id="IPR027463">
    <property type="entry name" value="AcrB_DN_DC_subdom"/>
</dbReference>
<dbReference type="Pfam" id="PF00873">
    <property type="entry name" value="ACR_tran"/>
    <property type="match status" value="1"/>
</dbReference>
<feature type="transmembrane region" description="Helical" evidence="1">
    <location>
        <begin position="360"/>
        <end position="380"/>
    </location>
</feature>
<keyword evidence="1" id="KW-0472">Membrane</keyword>
<gene>
    <name evidence="2" type="ORF">MDG893_04382</name>
</gene>
<reference evidence="2 3" key="1">
    <citation type="submission" date="2007-06" db="EMBL/GenBank/DDBJ databases">
        <authorList>
            <person name="Green D."/>
            <person name="Ferriera S."/>
            <person name="Johnson J."/>
            <person name="Kravitz S."/>
            <person name="Beeson K."/>
            <person name="Sutton G."/>
            <person name="Rogers Y.-H."/>
            <person name="Friedman R."/>
            <person name="Frazier M."/>
            <person name="Venter J.C."/>
        </authorList>
    </citation>
    <scope>NUCLEOTIDE SEQUENCE [LARGE SCALE GENOMIC DNA]</scope>
    <source>
        <strain evidence="2 3">DG893</strain>
    </source>
</reference>
<evidence type="ECO:0000256" key="1">
    <source>
        <dbReference type="SAM" id="Phobius"/>
    </source>
</evidence>
<dbReference type="SUPFAM" id="SSF82714">
    <property type="entry name" value="Multidrug efflux transporter AcrB TolC docking domain, DN and DC subdomains"/>
    <property type="match status" value="2"/>
</dbReference>
<sequence length="1039" mass="112848">MAMNLSQLAFRYRPVVLLFTMAAMLFGAFSYVSLPTREDPSITVREAVVSTRFAGLPAEQVEEWITKPLETRIRQVAEVEHIRSTSMRGQSLIHVEIQDRYFDLAQIWDDVRQKVESARSQLPDGTEPPVVNDDFGNVAVVTAALTSDQFTQAEQLQIAEHVRARLYGVEGTRKVELYGVQPERIYIDVSESRLANLGLTPVQLASQLSDRNVISPAGVMESGEQRLALQVSGAFPDLEALRASDIRLPNGGSLRLADLGTVTRGYLDPPANTAYHNSKRAIVFAVSMSEGYSVLDYGAAVKARLNHIGASLPAGFNLDIMTFQADQVANAVYGVSLSVIQTLAIVLAVVVLFLGIRTGLIVGSTVPAVMLVTLALMGLFDMTLQRMSLATLVIALGLLVDNAIVVAEDFKVRLAEGKSRDLALKQTGGELAMPLLSSTLTTILVFLPLMLAEHVSGEYTRSISIVIALSLLTSWLLSMTVVPIWCHRFMQRPAEDSGSSAHPRHAGPAAFSERLFRAMSSGYEVVLRRCLRHRPLFLIAVVALLVLGIGLMQVVPKKFFPDSDRQQVLVYLDLPSDSAPSSTDQQVQAVSRALTEALGDQVTGVAAYAGFGGPRFVLSLTPIDPSPNKGFLVLNVATMDQVAPVIAAARQLLAQEFPRMSSQITRMFLGPSDSNLLEILVKGPDREVLYGTAAKVAEELRAMQGSRDVRQSWEARIPSLNIQVNQAQADRAGVTSADIANSLKGAIDGYHLSQLRQGDTLVPILLRYPHEVRSRVERLKSLVVYPLNGPGKGVPLNQVSTIELDDGYYRIDRHNLVRAITIEGRNNTLTAEDMVPRIAPALASLEASLPPGHWIEFNGVVVQSAEGQAAMQANLPLCLGLILILLVAQFNSYKRPLLIVVTIPLVILGVSLGLLALRADFGFMVLLGIYSLAGIIINNAIVLIERIDRERGVEGRALQEAVIRASVRRLRPIVMSAATTILGLLPLIVGKDPLFYAMASAMAFGLGLGTLMSLGVVPVLYTYFFARESGKMPHATEAP</sequence>
<feature type="transmembrane region" description="Helical" evidence="1">
    <location>
        <begin position="331"/>
        <end position="353"/>
    </location>
</feature>
<keyword evidence="3" id="KW-1185">Reference proteome</keyword>
<dbReference type="InterPro" id="IPR001036">
    <property type="entry name" value="Acrflvin-R"/>
</dbReference>
<dbReference type="EMBL" id="ABCP01000007">
    <property type="protein sequence ID" value="EDM48396.1"/>
    <property type="molecule type" value="Genomic_DNA"/>
</dbReference>
<feature type="transmembrane region" description="Helical" evidence="1">
    <location>
        <begin position="973"/>
        <end position="989"/>
    </location>
</feature>
<dbReference type="Gene3D" id="3.30.70.1440">
    <property type="entry name" value="Multidrug efflux transporter AcrB pore domain"/>
    <property type="match status" value="1"/>
</dbReference>
<dbReference type="PRINTS" id="PR00702">
    <property type="entry name" value="ACRIFLAVINRP"/>
</dbReference>
<protein>
    <submittedName>
        <fullName evidence="2">Acriflavin resistance protein</fullName>
    </submittedName>
</protein>
<feature type="transmembrane region" description="Helical" evidence="1">
    <location>
        <begin position="431"/>
        <end position="451"/>
    </location>
</feature>
<dbReference type="GO" id="GO:0005886">
    <property type="term" value="C:plasma membrane"/>
    <property type="evidence" value="ECO:0007669"/>
    <property type="project" value="TreeGrafter"/>
</dbReference>
<accession>A6EYR3</accession>
<proteinExistence type="predicted"/>
<feature type="transmembrane region" description="Helical" evidence="1">
    <location>
        <begin position="873"/>
        <end position="890"/>
    </location>
</feature>
<dbReference type="SUPFAM" id="SSF82693">
    <property type="entry name" value="Multidrug efflux transporter AcrB pore domain, PN1, PN2, PC1 and PC2 subdomains"/>
    <property type="match status" value="2"/>
</dbReference>
<dbReference type="Gene3D" id="3.30.2090.10">
    <property type="entry name" value="Multidrug efflux transporter AcrB TolC docking domain, DN and DC subdomains"/>
    <property type="match status" value="2"/>
</dbReference>
<feature type="transmembrane region" description="Helical" evidence="1">
    <location>
        <begin position="923"/>
        <end position="944"/>
    </location>
</feature>
<dbReference type="Gene3D" id="3.30.70.1320">
    <property type="entry name" value="Multidrug efflux transporter AcrB pore domain like"/>
    <property type="match status" value="1"/>
</dbReference>
<feature type="transmembrane region" description="Helical" evidence="1">
    <location>
        <begin position="463"/>
        <end position="486"/>
    </location>
</feature>
<name>A6EYR3_9GAMM</name>
<feature type="transmembrane region" description="Helical" evidence="1">
    <location>
        <begin position="995"/>
        <end position="1024"/>
    </location>
</feature>
<dbReference type="PANTHER" id="PTHR32063:SF18">
    <property type="entry name" value="CATION EFFLUX SYSTEM PROTEIN"/>
    <property type="match status" value="1"/>
</dbReference>
<organism evidence="2 3">
    <name type="scientific">Marinobacter algicola DG893</name>
    <dbReference type="NCBI Taxonomy" id="443152"/>
    <lineage>
        <taxon>Bacteria</taxon>
        <taxon>Pseudomonadati</taxon>
        <taxon>Pseudomonadota</taxon>
        <taxon>Gammaproteobacteria</taxon>
        <taxon>Pseudomonadales</taxon>
        <taxon>Marinobacteraceae</taxon>
        <taxon>Marinobacter</taxon>
    </lineage>
</organism>
<dbReference type="Proteomes" id="UP000005856">
    <property type="component" value="Unassembled WGS sequence"/>
</dbReference>
<comment type="caution">
    <text evidence="2">The sequence shown here is derived from an EMBL/GenBank/DDBJ whole genome shotgun (WGS) entry which is preliminary data.</text>
</comment>
<evidence type="ECO:0000313" key="3">
    <source>
        <dbReference type="Proteomes" id="UP000005856"/>
    </source>
</evidence>
<feature type="transmembrane region" description="Helical" evidence="1">
    <location>
        <begin position="536"/>
        <end position="555"/>
    </location>
</feature>
<dbReference type="AlphaFoldDB" id="A6EYR3"/>
<dbReference type="Gene3D" id="3.30.70.1430">
    <property type="entry name" value="Multidrug efflux transporter AcrB pore domain"/>
    <property type="match status" value="2"/>
</dbReference>
<dbReference type="eggNOG" id="COG0841">
    <property type="taxonomic scope" value="Bacteria"/>
</dbReference>